<proteinExistence type="inferred from homology"/>
<feature type="transmembrane region" description="Helical" evidence="2">
    <location>
        <begin position="34"/>
        <end position="60"/>
    </location>
</feature>
<evidence type="ECO:0000259" key="3">
    <source>
        <dbReference type="Pfam" id="PF01478"/>
    </source>
</evidence>
<accession>A0A6G9XVH6</accession>
<dbReference type="InterPro" id="IPR000045">
    <property type="entry name" value="Prepilin_IV_endopep_pep"/>
</dbReference>
<dbReference type="Gene3D" id="1.20.120.1220">
    <property type="match status" value="1"/>
</dbReference>
<protein>
    <submittedName>
        <fullName evidence="4">Prepilin peptidase</fullName>
    </submittedName>
</protein>
<dbReference type="RefSeq" id="WP_167463949.1">
    <property type="nucleotide sequence ID" value="NZ_CP046171.1"/>
</dbReference>
<gene>
    <name evidence="4" type="ORF">F5X71_23185</name>
</gene>
<comment type="similarity">
    <text evidence="1">Belongs to the peptidase A24 family.</text>
</comment>
<dbReference type="GO" id="GO:0004190">
    <property type="term" value="F:aspartic-type endopeptidase activity"/>
    <property type="evidence" value="ECO:0007669"/>
    <property type="project" value="InterPro"/>
</dbReference>
<evidence type="ECO:0000313" key="4">
    <source>
        <dbReference type="EMBL" id="QIS04850.1"/>
    </source>
</evidence>
<keyword evidence="2" id="KW-1133">Transmembrane helix</keyword>
<keyword evidence="2" id="KW-0472">Membrane</keyword>
<dbReference type="GO" id="GO:0006465">
    <property type="term" value="P:signal peptide processing"/>
    <property type="evidence" value="ECO:0007669"/>
    <property type="project" value="TreeGrafter"/>
</dbReference>
<dbReference type="PANTHER" id="PTHR30487">
    <property type="entry name" value="TYPE 4 PREPILIN-LIKE PROTEINS LEADER PEPTIDE-PROCESSING ENZYME"/>
    <property type="match status" value="1"/>
</dbReference>
<dbReference type="AlphaFoldDB" id="A0A6G9XVH6"/>
<reference evidence="4 5" key="1">
    <citation type="journal article" date="2019" name="ACS Chem. Biol.">
        <title>Identification and Mobilization of a Cryptic Antibiotic Biosynthesis Gene Locus from a Human-Pathogenic Nocardia Isolate.</title>
        <authorList>
            <person name="Herisse M."/>
            <person name="Ishida K."/>
            <person name="Porter J.L."/>
            <person name="Howden B."/>
            <person name="Hertweck C."/>
            <person name="Stinear T.P."/>
            <person name="Pidot S.J."/>
        </authorList>
    </citation>
    <scope>NUCLEOTIDE SEQUENCE [LARGE SCALE GENOMIC DNA]</scope>
    <source>
        <strain evidence="4 5">AUSMDU00024985</strain>
    </source>
</reference>
<keyword evidence="2" id="KW-0812">Transmembrane</keyword>
<feature type="domain" description="Prepilin type IV endopeptidase peptidase" evidence="3">
    <location>
        <begin position="8"/>
        <end position="111"/>
    </location>
</feature>
<dbReference type="PANTHER" id="PTHR30487:SF0">
    <property type="entry name" value="PREPILIN LEADER PEPTIDASE_N-METHYLTRANSFERASE-RELATED"/>
    <property type="match status" value="1"/>
</dbReference>
<name>A0A6G9XVH6_NOCBR</name>
<evidence type="ECO:0000256" key="1">
    <source>
        <dbReference type="ARBA" id="ARBA00005801"/>
    </source>
</evidence>
<organism evidence="4 5">
    <name type="scientific">Nocardia brasiliensis</name>
    <dbReference type="NCBI Taxonomy" id="37326"/>
    <lineage>
        <taxon>Bacteria</taxon>
        <taxon>Bacillati</taxon>
        <taxon>Actinomycetota</taxon>
        <taxon>Actinomycetes</taxon>
        <taxon>Mycobacteriales</taxon>
        <taxon>Nocardiaceae</taxon>
        <taxon>Nocardia</taxon>
    </lineage>
</organism>
<evidence type="ECO:0000256" key="2">
    <source>
        <dbReference type="SAM" id="Phobius"/>
    </source>
</evidence>
<feature type="transmembrane region" description="Helical" evidence="2">
    <location>
        <begin position="96"/>
        <end position="117"/>
    </location>
</feature>
<evidence type="ECO:0000313" key="5">
    <source>
        <dbReference type="Proteomes" id="UP000501705"/>
    </source>
</evidence>
<dbReference type="InterPro" id="IPR050882">
    <property type="entry name" value="Prepilin_peptidase/N-MTase"/>
</dbReference>
<dbReference type="EMBL" id="CP046171">
    <property type="protein sequence ID" value="QIS04850.1"/>
    <property type="molecule type" value="Genomic_DNA"/>
</dbReference>
<dbReference type="GO" id="GO:0005886">
    <property type="term" value="C:plasma membrane"/>
    <property type="evidence" value="ECO:0007669"/>
    <property type="project" value="TreeGrafter"/>
</dbReference>
<sequence length="150" mass="14775">MTSVAFTALLAWCAVLSGIDLRQRRLPNELTGSGALAVLGYALSTTQFTAALLGAALLALPYLALHLLVPAACGAGDVKLAVPLGAVAALGGGQAWVQAAVAAPLLTAAAGLVLLLICRIRAPGTPVPALPHGPAMCLATVTALVVAHGG</sequence>
<dbReference type="Proteomes" id="UP000501705">
    <property type="component" value="Chromosome"/>
</dbReference>
<dbReference type="Pfam" id="PF01478">
    <property type="entry name" value="Peptidase_A24"/>
    <property type="match status" value="1"/>
</dbReference>